<keyword evidence="1" id="KW-0472">Membrane</keyword>
<reference evidence="2" key="2">
    <citation type="journal article" date="2015" name="Fish Shellfish Immunol.">
        <title>Early steps in the European eel (Anguilla anguilla)-Vibrio vulnificus interaction in the gills: Role of the RtxA13 toxin.</title>
        <authorList>
            <person name="Callol A."/>
            <person name="Pajuelo D."/>
            <person name="Ebbesson L."/>
            <person name="Teles M."/>
            <person name="MacKenzie S."/>
            <person name="Amaro C."/>
        </authorList>
    </citation>
    <scope>NUCLEOTIDE SEQUENCE</scope>
</reference>
<keyword evidence="1" id="KW-0812">Transmembrane</keyword>
<name>A0A0E9X1E9_ANGAN</name>
<evidence type="ECO:0000313" key="2">
    <source>
        <dbReference type="EMBL" id="JAH96399.1"/>
    </source>
</evidence>
<proteinExistence type="predicted"/>
<dbReference type="AlphaFoldDB" id="A0A0E9X1E9"/>
<protein>
    <submittedName>
        <fullName evidence="2">Uncharacterized protein</fullName>
    </submittedName>
</protein>
<organism evidence="2">
    <name type="scientific">Anguilla anguilla</name>
    <name type="common">European freshwater eel</name>
    <name type="synonym">Muraena anguilla</name>
    <dbReference type="NCBI Taxonomy" id="7936"/>
    <lineage>
        <taxon>Eukaryota</taxon>
        <taxon>Metazoa</taxon>
        <taxon>Chordata</taxon>
        <taxon>Craniata</taxon>
        <taxon>Vertebrata</taxon>
        <taxon>Euteleostomi</taxon>
        <taxon>Actinopterygii</taxon>
        <taxon>Neopterygii</taxon>
        <taxon>Teleostei</taxon>
        <taxon>Anguilliformes</taxon>
        <taxon>Anguillidae</taxon>
        <taxon>Anguilla</taxon>
    </lineage>
</organism>
<sequence>MLKVFLCRPSQWGRYKQYMNIYIYIYCVSVHYIYICFLGWLLQRPFNWKMLREKTHLFFVHTSKFSANAHFKVLNREVRDEIV</sequence>
<feature type="transmembrane region" description="Helical" evidence="1">
    <location>
        <begin position="21"/>
        <end position="42"/>
    </location>
</feature>
<dbReference type="EMBL" id="GBXM01012178">
    <property type="protein sequence ID" value="JAH96399.1"/>
    <property type="molecule type" value="Transcribed_RNA"/>
</dbReference>
<keyword evidence="1" id="KW-1133">Transmembrane helix</keyword>
<evidence type="ECO:0000256" key="1">
    <source>
        <dbReference type="SAM" id="Phobius"/>
    </source>
</evidence>
<accession>A0A0E9X1E9</accession>
<reference evidence="2" key="1">
    <citation type="submission" date="2014-11" db="EMBL/GenBank/DDBJ databases">
        <authorList>
            <person name="Amaro Gonzalez C."/>
        </authorList>
    </citation>
    <scope>NUCLEOTIDE SEQUENCE</scope>
</reference>